<dbReference type="GO" id="GO:0003950">
    <property type="term" value="F:NAD+ poly-ADP-ribosyltransferase activity"/>
    <property type="evidence" value="ECO:0007669"/>
    <property type="project" value="UniProtKB-UniRule"/>
</dbReference>
<feature type="compositionally biased region" description="Acidic residues" evidence="2">
    <location>
        <begin position="20"/>
        <end position="34"/>
    </location>
</feature>
<feature type="region of interest" description="Disordered" evidence="2">
    <location>
        <begin position="14"/>
        <end position="66"/>
    </location>
</feature>
<dbReference type="PANTHER" id="PTHR45740">
    <property type="entry name" value="POLY [ADP-RIBOSE] POLYMERASE"/>
    <property type="match status" value="1"/>
</dbReference>
<name>A0A813J079_POLGL</name>
<evidence type="ECO:0000256" key="1">
    <source>
        <dbReference type="RuleBase" id="RU362114"/>
    </source>
</evidence>
<dbReference type="PANTHER" id="PTHR45740:SF2">
    <property type="entry name" value="POLY [ADP-RIBOSE] POLYMERASE"/>
    <property type="match status" value="1"/>
</dbReference>
<evidence type="ECO:0000313" key="4">
    <source>
        <dbReference type="EMBL" id="CAE8660909.1"/>
    </source>
</evidence>
<dbReference type="AlphaFoldDB" id="A0A813J079"/>
<dbReference type="GO" id="GO:0005634">
    <property type="term" value="C:nucleus"/>
    <property type="evidence" value="ECO:0007669"/>
    <property type="project" value="TreeGrafter"/>
</dbReference>
<feature type="domain" description="PARP catalytic" evidence="3">
    <location>
        <begin position="139"/>
        <end position="356"/>
    </location>
</feature>
<dbReference type="EC" id="2.4.2.-" evidence="1"/>
<evidence type="ECO:0000256" key="2">
    <source>
        <dbReference type="SAM" id="MobiDB-lite"/>
    </source>
</evidence>
<protein>
    <recommendedName>
        <fullName evidence="1">Poly [ADP-ribose] polymerase</fullName>
        <shortName evidence="1">PARP</shortName>
        <ecNumber evidence="1">2.4.2.-</ecNumber>
    </recommendedName>
</protein>
<reference evidence="4" key="1">
    <citation type="submission" date="2021-02" db="EMBL/GenBank/DDBJ databases">
        <authorList>
            <person name="Dougan E. K."/>
            <person name="Rhodes N."/>
            <person name="Thang M."/>
            <person name="Chan C."/>
        </authorList>
    </citation>
    <scope>NUCLEOTIDE SEQUENCE</scope>
</reference>
<dbReference type="GO" id="GO:1990404">
    <property type="term" value="F:NAD+-protein mono-ADP-ribosyltransferase activity"/>
    <property type="evidence" value="ECO:0007669"/>
    <property type="project" value="TreeGrafter"/>
</dbReference>
<evidence type="ECO:0000313" key="5">
    <source>
        <dbReference type="Proteomes" id="UP000626109"/>
    </source>
</evidence>
<dbReference type="PROSITE" id="PS51059">
    <property type="entry name" value="PARP_CATALYTIC"/>
    <property type="match status" value="1"/>
</dbReference>
<comment type="caution">
    <text evidence="4">The sequence shown here is derived from an EMBL/GenBank/DDBJ whole genome shotgun (WGS) entry which is preliminary data.</text>
</comment>
<dbReference type="InterPro" id="IPR051712">
    <property type="entry name" value="ARTD-AVP"/>
</dbReference>
<keyword evidence="1" id="KW-0808">Transferase</keyword>
<accession>A0A813J079</accession>
<organism evidence="4 5">
    <name type="scientific">Polarella glacialis</name>
    <name type="common">Dinoflagellate</name>
    <dbReference type="NCBI Taxonomy" id="89957"/>
    <lineage>
        <taxon>Eukaryota</taxon>
        <taxon>Sar</taxon>
        <taxon>Alveolata</taxon>
        <taxon>Dinophyceae</taxon>
        <taxon>Suessiales</taxon>
        <taxon>Suessiaceae</taxon>
        <taxon>Polarella</taxon>
    </lineage>
</organism>
<evidence type="ECO:0000259" key="3">
    <source>
        <dbReference type="PROSITE" id="PS51059"/>
    </source>
</evidence>
<dbReference type="InterPro" id="IPR012317">
    <property type="entry name" value="Poly(ADP-ribose)pol_cat_dom"/>
</dbReference>
<dbReference type="Gene3D" id="3.90.228.10">
    <property type="match status" value="1"/>
</dbReference>
<dbReference type="SUPFAM" id="SSF56399">
    <property type="entry name" value="ADP-ribosylation"/>
    <property type="match status" value="1"/>
</dbReference>
<gene>
    <name evidence="4" type="ORF">PGLA2088_LOCUS14331</name>
</gene>
<keyword evidence="1" id="KW-0520">NAD</keyword>
<proteinExistence type="predicted"/>
<dbReference type="Proteomes" id="UP000626109">
    <property type="component" value="Unassembled WGS sequence"/>
</dbReference>
<sequence length="368" mass="39637">MNGNAFLQKIAAQARAMAAGDEDDGVGRYEEEEAPQQPSLQELWGRDPSPEGQHPLDVNQAAASASQHGESVTTTISWIAMLPQLCFLRPLMQARAASEEDVWADAEQNLEATSPELRGRLQGLLNSTFLPRRSCDRRGPMPQVLRLKKAFRAQAVGPVWSEFAAELDTLRWALPDGCAALEPPPRTAAFQVEMDSGPNLNQFYLFHGTSPQDAVSIASTGFDLDRSGSLKAASSGKKKGRMFNTGVYLADCASKADEYASESSGRKSGGKSKGGIFAMLLCRVLLGRVLRVTRAVGGAGADPGLAGTLRTASCDTLLGDLEESCGTYKEFIIPETAKVFPEFVIGYQRLYGPPAGPWSTIPPRKSLR</sequence>
<dbReference type="EMBL" id="CAJNNW010017409">
    <property type="protein sequence ID" value="CAE8660909.1"/>
    <property type="molecule type" value="Genomic_DNA"/>
</dbReference>
<dbReference type="Pfam" id="PF00644">
    <property type="entry name" value="PARP"/>
    <property type="match status" value="1"/>
</dbReference>
<keyword evidence="1" id="KW-0328">Glycosyltransferase</keyword>